<evidence type="ECO:0000313" key="2">
    <source>
        <dbReference type="Proteomes" id="UP000245369"/>
    </source>
</evidence>
<dbReference type="GeneID" id="93923957"/>
<accession>A0ABN5LID5</accession>
<organism evidence="1 2">
    <name type="scientific">Streptococcus sobrinus</name>
    <dbReference type="NCBI Taxonomy" id="1310"/>
    <lineage>
        <taxon>Bacteria</taxon>
        <taxon>Bacillati</taxon>
        <taxon>Bacillota</taxon>
        <taxon>Bacilli</taxon>
        <taxon>Lactobacillales</taxon>
        <taxon>Streptococcaceae</taxon>
        <taxon>Streptococcus</taxon>
    </lineage>
</organism>
<reference evidence="1 2" key="1">
    <citation type="submission" date="2018-05" db="EMBL/GenBank/DDBJ databases">
        <title>Complete genome sequences of Streptococcus sobrinus.</title>
        <authorList>
            <person name="Sales M."/>
            <person name="Jensen P.A."/>
        </authorList>
    </citation>
    <scope>NUCLEOTIDE SEQUENCE [LARGE SCALE GENOMIC DNA]</scope>
    <source>
        <strain evidence="1 2">SL1</strain>
    </source>
</reference>
<name>A0ABN5LID5_9STRE</name>
<proteinExistence type="predicted"/>
<dbReference type="RefSeq" id="WP_002961603.1">
    <property type="nucleotide sequence ID" value="NZ_CP029490.1"/>
</dbReference>
<gene>
    <name evidence="1" type="ORF">DK182_05465</name>
</gene>
<sequence length="77" mass="8807">MVVKTRKQGDSVIITIPKDFNIPTGKEYEANLTANGEIIFTPKAKDTAHFVSDREVFKNVDNLFKEYDGIFKELVDR</sequence>
<protein>
    <submittedName>
        <fullName evidence="1">AbrB family transcriptional regulator</fullName>
    </submittedName>
</protein>
<dbReference type="Proteomes" id="UP000245369">
    <property type="component" value="Chromosome"/>
</dbReference>
<dbReference type="NCBIfam" id="NF047400">
    <property type="entry name" value="MazE_PemI_antitoxin"/>
    <property type="match status" value="1"/>
</dbReference>
<dbReference type="EMBL" id="CP029490">
    <property type="protein sequence ID" value="AWN20825.1"/>
    <property type="molecule type" value="Genomic_DNA"/>
</dbReference>
<keyword evidence="2" id="KW-1185">Reference proteome</keyword>
<evidence type="ECO:0000313" key="1">
    <source>
        <dbReference type="EMBL" id="AWN20825.1"/>
    </source>
</evidence>